<evidence type="ECO:0000256" key="5">
    <source>
        <dbReference type="ARBA" id="ARBA00022691"/>
    </source>
</evidence>
<dbReference type="EMBL" id="JALJOR010000003">
    <property type="protein sequence ID" value="KAK9819889.1"/>
    <property type="molecule type" value="Genomic_DNA"/>
</dbReference>
<name>A0AAW1QER8_9CHLO</name>
<evidence type="ECO:0000313" key="8">
    <source>
        <dbReference type="EMBL" id="KAK9819889.1"/>
    </source>
</evidence>
<dbReference type="Pfam" id="PF02390">
    <property type="entry name" value="Methyltransf_4"/>
    <property type="match status" value="1"/>
</dbReference>
<evidence type="ECO:0000256" key="7">
    <source>
        <dbReference type="SAM" id="MobiDB-lite"/>
    </source>
</evidence>
<evidence type="ECO:0000256" key="2">
    <source>
        <dbReference type="ARBA" id="ARBA00011977"/>
    </source>
</evidence>
<dbReference type="PANTHER" id="PTHR23417">
    <property type="entry name" value="3-DEOXY-D-MANNO-OCTULOSONIC-ACID TRANSFERASE/TRNA GUANINE-N 7 - -METHYLTRANSFERASE"/>
    <property type="match status" value="1"/>
</dbReference>
<evidence type="ECO:0000256" key="6">
    <source>
        <dbReference type="ARBA" id="ARBA00022694"/>
    </source>
</evidence>
<dbReference type="EC" id="2.1.1.33" evidence="2"/>
<dbReference type="GO" id="GO:0008176">
    <property type="term" value="F:tRNA (guanine(46)-N7)-methyltransferase activity"/>
    <property type="evidence" value="ECO:0007669"/>
    <property type="project" value="UniProtKB-EC"/>
</dbReference>
<keyword evidence="4" id="KW-0808">Transferase</keyword>
<dbReference type="AlphaFoldDB" id="A0AAW1QER8"/>
<dbReference type="GO" id="GO:0043527">
    <property type="term" value="C:tRNA methyltransferase complex"/>
    <property type="evidence" value="ECO:0007669"/>
    <property type="project" value="TreeGrafter"/>
</dbReference>
<organism evidence="8 9">
    <name type="scientific">[Myrmecia] bisecta</name>
    <dbReference type="NCBI Taxonomy" id="41462"/>
    <lineage>
        <taxon>Eukaryota</taxon>
        <taxon>Viridiplantae</taxon>
        <taxon>Chlorophyta</taxon>
        <taxon>core chlorophytes</taxon>
        <taxon>Trebouxiophyceae</taxon>
        <taxon>Trebouxiales</taxon>
        <taxon>Trebouxiaceae</taxon>
        <taxon>Myrmecia</taxon>
    </lineage>
</organism>
<dbReference type="InterPro" id="IPR003358">
    <property type="entry name" value="tRNA_(Gua-N-7)_MeTrfase_Trmb"/>
</dbReference>
<comment type="caution">
    <text evidence="8">The sequence shown here is derived from an EMBL/GenBank/DDBJ whole genome shotgun (WGS) entry which is preliminary data.</text>
</comment>
<evidence type="ECO:0000256" key="3">
    <source>
        <dbReference type="ARBA" id="ARBA00022603"/>
    </source>
</evidence>
<dbReference type="PROSITE" id="PS51625">
    <property type="entry name" value="SAM_MT_TRMB"/>
    <property type="match status" value="1"/>
</dbReference>
<dbReference type="SUPFAM" id="SSF53335">
    <property type="entry name" value="S-adenosyl-L-methionine-dependent methyltransferases"/>
    <property type="match status" value="1"/>
</dbReference>
<dbReference type="Gene3D" id="3.40.50.150">
    <property type="entry name" value="Vaccinia Virus protein VP39"/>
    <property type="match status" value="1"/>
</dbReference>
<sequence length="269" mass="29975">MLAVEQYSQTAVPPTEAWPELQKINIPDEDGKKLRVRQHVNPLRVEFQSKLVIDRTEWPSIFADPSRELFVDVGCGSGKFLLAMSQRLQQHNLLGLDIRGALLQRANTWAKTLGTDHRVHYLLANATISLASILEEYPGPLTFVAVQMPDPHFKTRHQKRRTVQPKLVQDVARLMAPGGQVFLQSDIEPVAAAMRDEFERGGKGAFALAPQHHESGTSGDPDGAHGLRWKEAGWLPDNPLGVMTERESAVLRKGGDVYRVLLQRTSLPS</sequence>
<dbReference type="CDD" id="cd02440">
    <property type="entry name" value="AdoMet_MTases"/>
    <property type="match status" value="1"/>
</dbReference>
<keyword evidence="9" id="KW-1185">Reference proteome</keyword>
<dbReference type="Proteomes" id="UP001489004">
    <property type="component" value="Unassembled WGS sequence"/>
</dbReference>
<dbReference type="PANTHER" id="PTHR23417:SF21">
    <property type="entry name" value="TRNA (GUANINE-N(7)-)-METHYLTRANSFERASE"/>
    <property type="match status" value="1"/>
</dbReference>
<protein>
    <recommendedName>
        <fullName evidence="2">tRNA (guanine(46)-N(7))-methyltransferase</fullName>
        <ecNumber evidence="2">2.1.1.33</ecNumber>
    </recommendedName>
</protein>
<keyword evidence="3" id="KW-0489">Methyltransferase</keyword>
<keyword evidence="5" id="KW-0949">S-adenosyl-L-methionine</keyword>
<evidence type="ECO:0000256" key="4">
    <source>
        <dbReference type="ARBA" id="ARBA00022679"/>
    </source>
</evidence>
<comment type="catalytic activity">
    <reaction evidence="1">
        <text>guanosine(46) in tRNA + S-adenosyl-L-methionine = N(7)-methylguanosine(46) in tRNA + S-adenosyl-L-homocysteine</text>
        <dbReference type="Rhea" id="RHEA:42708"/>
        <dbReference type="Rhea" id="RHEA-COMP:10188"/>
        <dbReference type="Rhea" id="RHEA-COMP:10189"/>
        <dbReference type="ChEBI" id="CHEBI:57856"/>
        <dbReference type="ChEBI" id="CHEBI:59789"/>
        <dbReference type="ChEBI" id="CHEBI:74269"/>
        <dbReference type="ChEBI" id="CHEBI:74480"/>
        <dbReference type="EC" id="2.1.1.33"/>
    </reaction>
</comment>
<accession>A0AAW1QER8</accession>
<reference evidence="8 9" key="1">
    <citation type="journal article" date="2024" name="Nat. Commun.">
        <title>Phylogenomics reveals the evolutionary origins of lichenization in chlorophyte algae.</title>
        <authorList>
            <person name="Puginier C."/>
            <person name="Libourel C."/>
            <person name="Otte J."/>
            <person name="Skaloud P."/>
            <person name="Haon M."/>
            <person name="Grisel S."/>
            <person name="Petersen M."/>
            <person name="Berrin J.G."/>
            <person name="Delaux P.M."/>
            <person name="Dal Grande F."/>
            <person name="Keller J."/>
        </authorList>
    </citation>
    <scope>NUCLEOTIDE SEQUENCE [LARGE SCALE GENOMIC DNA]</scope>
    <source>
        <strain evidence="8 9">SAG 2043</strain>
    </source>
</reference>
<keyword evidence="6" id="KW-0819">tRNA processing</keyword>
<evidence type="ECO:0000313" key="9">
    <source>
        <dbReference type="Proteomes" id="UP001489004"/>
    </source>
</evidence>
<proteinExistence type="predicted"/>
<dbReference type="InterPro" id="IPR029063">
    <property type="entry name" value="SAM-dependent_MTases_sf"/>
</dbReference>
<gene>
    <name evidence="8" type="ORF">WJX72_003658</name>
</gene>
<evidence type="ECO:0000256" key="1">
    <source>
        <dbReference type="ARBA" id="ARBA00000142"/>
    </source>
</evidence>
<feature type="region of interest" description="Disordered" evidence="7">
    <location>
        <begin position="209"/>
        <end position="230"/>
    </location>
</feature>